<dbReference type="InterPro" id="IPR027417">
    <property type="entry name" value="P-loop_NTPase"/>
</dbReference>
<dbReference type="SUPFAM" id="SSF52540">
    <property type="entry name" value="P-loop containing nucleoside triphosphate hydrolases"/>
    <property type="match status" value="1"/>
</dbReference>
<dbReference type="OrthoDB" id="5871318at2759"/>
<proteinExistence type="inferred from homology"/>
<evidence type="ECO:0000259" key="8">
    <source>
        <dbReference type="PROSITE" id="PS51192"/>
    </source>
</evidence>
<feature type="region of interest" description="Disordered" evidence="7">
    <location>
        <begin position="596"/>
        <end position="626"/>
    </location>
</feature>
<evidence type="ECO:0000313" key="11">
    <source>
        <dbReference type="Proteomes" id="UP000580250"/>
    </source>
</evidence>
<dbReference type="GO" id="GO:0016787">
    <property type="term" value="F:hydrolase activity"/>
    <property type="evidence" value="ECO:0007669"/>
    <property type="project" value="UniProtKB-KW"/>
</dbReference>
<evidence type="ECO:0000256" key="4">
    <source>
        <dbReference type="ARBA" id="ARBA00022806"/>
    </source>
</evidence>
<evidence type="ECO:0000256" key="1">
    <source>
        <dbReference type="ARBA" id="ARBA00012552"/>
    </source>
</evidence>
<keyword evidence="4 6" id="KW-0347">Helicase</keyword>
<accession>A0A6V7XH32</accession>
<dbReference type="PROSITE" id="PS00039">
    <property type="entry name" value="DEAD_ATP_HELICASE"/>
    <property type="match status" value="1"/>
</dbReference>
<dbReference type="CDD" id="cd18787">
    <property type="entry name" value="SF2_C_DEAD"/>
    <property type="match status" value="1"/>
</dbReference>
<dbReference type="GO" id="GO:0043186">
    <property type="term" value="C:P granule"/>
    <property type="evidence" value="ECO:0007669"/>
    <property type="project" value="UniProtKB-ARBA"/>
</dbReference>
<dbReference type="SMART" id="SM00487">
    <property type="entry name" value="DEXDc"/>
    <property type="match status" value="1"/>
</dbReference>
<dbReference type="GO" id="GO:0003676">
    <property type="term" value="F:nucleic acid binding"/>
    <property type="evidence" value="ECO:0007669"/>
    <property type="project" value="InterPro"/>
</dbReference>
<reference evidence="10 11" key="1">
    <citation type="submission" date="2020-08" db="EMBL/GenBank/DDBJ databases">
        <authorList>
            <person name="Koutsovoulos G."/>
            <person name="Danchin GJ E."/>
        </authorList>
    </citation>
    <scope>NUCLEOTIDE SEQUENCE [LARGE SCALE GENOMIC DNA]</scope>
</reference>
<dbReference type="Pfam" id="PF00270">
    <property type="entry name" value="DEAD"/>
    <property type="match status" value="1"/>
</dbReference>
<dbReference type="InterPro" id="IPR001650">
    <property type="entry name" value="Helicase_C-like"/>
</dbReference>
<dbReference type="InterPro" id="IPR011545">
    <property type="entry name" value="DEAD/DEAH_box_helicase_dom"/>
</dbReference>
<dbReference type="EMBL" id="CAJEWN010001576">
    <property type="protein sequence ID" value="CAD2198568.1"/>
    <property type="molecule type" value="Genomic_DNA"/>
</dbReference>
<protein>
    <recommendedName>
        <fullName evidence="1">RNA helicase</fullName>
        <ecNumber evidence="1">3.6.4.13</ecNumber>
    </recommendedName>
</protein>
<dbReference type="PROSITE" id="PS51194">
    <property type="entry name" value="HELICASE_CTER"/>
    <property type="match status" value="1"/>
</dbReference>
<keyword evidence="2 6" id="KW-0547">Nucleotide-binding</keyword>
<dbReference type="PROSITE" id="PS51192">
    <property type="entry name" value="HELICASE_ATP_BIND_1"/>
    <property type="match status" value="1"/>
</dbReference>
<evidence type="ECO:0000313" key="10">
    <source>
        <dbReference type="EMBL" id="CAD2198568.1"/>
    </source>
</evidence>
<sequence>MTSARRVFGGDGRCSFNGPTLNGNEKDYIKFSGKLFDDRARDFERGKRDYGFNREGSEEMRLPRMRRQKFVPQKKSELDLFNVKEHIQQGEHFDELFGAEHDDEIIVSTDRGDLFNYRITKFDQCGFSKEIEKNIKVCLLYIYSINIFKLRKYEFPTPIQRAVIPLVMRSRQDIMGHAQTGSGKTAAFILPIINEIQRIVDLKRNNLGNKANSLVNKDSPYCIILSPTRELAQQLYEETRSFVARTNVSVAQSYGDIPMRHTLDLKDQGCDIFVVTCGRLRHHVMDGHIKLASLRYFVLDEADKLIKDRQFFASVDEVKSHPNLYPDNRMLLFSATFSNDVQMLAQNHLKTGYYFIRIGKMNKAVDLIRQEFIEVKKHDKLELLVEMLKKNSVRKILPNGDEYLVPEFKTIVFVEEKRDSDRIAIALVYHKFKVMSINGDRSQKQRSEALEKFKRGIFHILVATNVLARGVNIPDVKHVINYDLPENENDFEVYIHRIGRTGRAGNSGLTTSFFDPTNFSNTSRANYYVQVLTDAKQLIPDFLLTWANGENFYSSRYENATNNGWNKESNINYGNDFNFEESTFLPYGSDAFSEHVLGKESNKTENSKENKNQKELDDDDSLSDTW</sequence>
<evidence type="ECO:0000256" key="5">
    <source>
        <dbReference type="ARBA" id="ARBA00022840"/>
    </source>
</evidence>
<dbReference type="InterPro" id="IPR000629">
    <property type="entry name" value="RNA-helicase_DEAD-box_CS"/>
</dbReference>
<dbReference type="PANTHER" id="PTHR47958">
    <property type="entry name" value="ATP-DEPENDENT RNA HELICASE DBP3"/>
    <property type="match status" value="1"/>
</dbReference>
<evidence type="ECO:0000256" key="7">
    <source>
        <dbReference type="SAM" id="MobiDB-lite"/>
    </source>
</evidence>
<comment type="similarity">
    <text evidence="6">Belongs to the DEAD box helicase family.</text>
</comment>
<keyword evidence="3 6" id="KW-0378">Hydrolase</keyword>
<evidence type="ECO:0000259" key="9">
    <source>
        <dbReference type="PROSITE" id="PS51194"/>
    </source>
</evidence>
<dbReference type="Pfam" id="PF00271">
    <property type="entry name" value="Helicase_C"/>
    <property type="match status" value="1"/>
</dbReference>
<dbReference type="GO" id="GO:0005524">
    <property type="term" value="F:ATP binding"/>
    <property type="evidence" value="ECO:0007669"/>
    <property type="project" value="UniProtKB-KW"/>
</dbReference>
<feature type="compositionally biased region" description="Acidic residues" evidence="7">
    <location>
        <begin position="616"/>
        <end position="626"/>
    </location>
</feature>
<dbReference type="InterPro" id="IPR014001">
    <property type="entry name" value="Helicase_ATP-bd"/>
</dbReference>
<evidence type="ECO:0000256" key="6">
    <source>
        <dbReference type="RuleBase" id="RU000492"/>
    </source>
</evidence>
<evidence type="ECO:0000256" key="2">
    <source>
        <dbReference type="ARBA" id="ARBA00022741"/>
    </source>
</evidence>
<organism evidence="10 11">
    <name type="scientific">Meloidogyne enterolobii</name>
    <name type="common">Root-knot nematode worm</name>
    <name type="synonym">Meloidogyne mayaguensis</name>
    <dbReference type="NCBI Taxonomy" id="390850"/>
    <lineage>
        <taxon>Eukaryota</taxon>
        <taxon>Metazoa</taxon>
        <taxon>Ecdysozoa</taxon>
        <taxon>Nematoda</taxon>
        <taxon>Chromadorea</taxon>
        <taxon>Rhabditida</taxon>
        <taxon>Tylenchina</taxon>
        <taxon>Tylenchomorpha</taxon>
        <taxon>Tylenchoidea</taxon>
        <taxon>Meloidogynidae</taxon>
        <taxon>Meloidogyninae</taxon>
        <taxon>Meloidogyne</taxon>
    </lineage>
</organism>
<dbReference type="GO" id="GO:0003724">
    <property type="term" value="F:RNA helicase activity"/>
    <property type="evidence" value="ECO:0007669"/>
    <property type="project" value="UniProtKB-EC"/>
</dbReference>
<evidence type="ECO:0000256" key="3">
    <source>
        <dbReference type="ARBA" id="ARBA00022801"/>
    </source>
</evidence>
<keyword evidence="5 6" id="KW-0067">ATP-binding</keyword>
<feature type="compositionally biased region" description="Basic and acidic residues" evidence="7">
    <location>
        <begin position="596"/>
        <end position="615"/>
    </location>
</feature>
<name>A0A6V7XH32_MELEN</name>
<feature type="domain" description="Helicase C-terminal" evidence="9">
    <location>
        <begin position="399"/>
        <end position="547"/>
    </location>
</feature>
<dbReference type="EC" id="3.6.4.13" evidence="1"/>
<dbReference type="AlphaFoldDB" id="A0A6V7XH32"/>
<dbReference type="Proteomes" id="UP000580250">
    <property type="component" value="Unassembled WGS sequence"/>
</dbReference>
<dbReference type="Gene3D" id="3.40.50.300">
    <property type="entry name" value="P-loop containing nucleotide triphosphate hydrolases"/>
    <property type="match status" value="2"/>
</dbReference>
<comment type="caution">
    <text evidence="10">The sequence shown here is derived from an EMBL/GenBank/DDBJ whole genome shotgun (WGS) entry which is preliminary data.</text>
</comment>
<gene>
    <name evidence="10" type="ORF">MENT_LOCUS51893</name>
</gene>
<dbReference type="SMART" id="SM00490">
    <property type="entry name" value="HELICc"/>
    <property type="match status" value="1"/>
</dbReference>
<feature type="domain" description="Helicase ATP-binding" evidence="8">
    <location>
        <begin position="165"/>
        <end position="355"/>
    </location>
</feature>